<evidence type="ECO:0000256" key="2">
    <source>
        <dbReference type="SAM" id="MobiDB-lite"/>
    </source>
</evidence>
<comment type="caution">
    <text evidence="4">The sequence shown here is derived from an EMBL/GenBank/DDBJ whole genome shotgun (WGS) entry which is preliminary data.</text>
</comment>
<feature type="chain" id="PRO_5022943603" evidence="3">
    <location>
        <begin position="23"/>
        <end position="238"/>
    </location>
</feature>
<evidence type="ECO:0000256" key="1">
    <source>
        <dbReference type="SAM" id="Coils"/>
    </source>
</evidence>
<dbReference type="RefSeq" id="WP_146597424.1">
    <property type="nucleotide sequence ID" value="NZ_SJPT01000016.1"/>
</dbReference>
<feature type="signal peptide" evidence="3">
    <location>
        <begin position="1"/>
        <end position="22"/>
    </location>
</feature>
<proteinExistence type="predicted"/>
<reference evidence="4 5" key="1">
    <citation type="submission" date="2019-02" db="EMBL/GenBank/DDBJ databases">
        <title>Deep-cultivation of Planctomycetes and their phenomic and genomic characterization uncovers novel biology.</title>
        <authorList>
            <person name="Wiegand S."/>
            <person name="Jogler M."/>
            <person name="Boedeker C."/>
            <person name="Pinto D."/>
            <person name="Vollmers J."/>
            <person name="Rivas-Marin E."/>
            <person name="Kohn T."/>
            <person name="Peeters S.H."/>
            <person name="Heuer A."/>
            <person name="Rast P."/>
            <person name="Oberbeckmann S."/>
            <person name="Bunk B."/>
            <person name="Jeske O."/>
            <person name="Meyerdierks A."/>
            <person name="Storesund J.E."/>
            <person name="Kallscheuer N."/>
            <person name="Luecker S."/>
            <person name="Lage O.M."/>
            <person name="Pohl T."/>
            <person name="Merkel B.J."/>
            <person name="Hornburger P."/>
            <person name="Mueller R.-W."/>
            <person name="Bruemmer F."/>
            <person name="Labrenz M."/>
            <person name="Spormann A.M."/>
            <person name="Op Den Camp H."/>
            <person name="Overmann J."/>
            <person name="Amann R."/>
            <person name="Jetten M.S.M."/>
            <person name="Mascher T."/>
            <person name="Medema M.H."/>
            <person name="Devos D.P."/>
            <person name="Kaster A.-K."/>
            <person name="Ovreas L."/>
            <person name="Rohde M."/>
            <person name="Galperin M.Y."/>
            <person name="Jogler C."/>
        </authorList>
    </citation>
    <scope>NUCLEOTIDE SEQUENCE [LARGE SCALE GENOMIC DNA]</scope>
    <source>
        <strain evidence="4 5">Pla52o</strain>
    </source>
</reference>
<keyword evidence="1" id="KW-0175">Coiled coil</keyword>
<dbReference type="OrthoDB" id="286973at2"/>
<name>A0A5C6BT64_9BACT</name>
<protein>
    <submittedName>
        <fullName evidence="4">Uncharacterized protein</fullName>
    </submittedName>
</protein>
<keyword evidence="5" id="KW-1185">Reference proteome</keyword>
<evidence type="ECO:0000313" key="5">
    <source>
        <dbReference type="Proteomes" id="UP000316304"/>
    </source>
</evidence>
<evidence type="ECO:0000313" key="4">
    <source>
        <dbReference type="EMBL" id="TWU14992.1"/>
    </source>
</evidence>
<sequence length="238" mass="27420" precursor="true">MSRLLPIATIIMMAITSPQARAQITQVDGAPPQALHSAPLHDSGYNDGYDGHIYHDYWHHPPHTPSVTQLDTYADQLAKVARHLHEDAHRLSQDYEHSESIERYVDQIDRLQQHMHQILHEAAEANRTSTGLIQHIKSDVRQVKSLLNQLYRELQHQGFDGARTNDFHAMAHMRQVVVSEANPLIRQLEVALYGYTQPQDVHRSFRHPVPSPWYPHSRNPHSRNPHSGIPHSEIHHHH</sequence>
<feature type="region of interest" description="Disordered" evidence="2">
    <location>
        <begin position="212"/>
        <end position="238"/>
    </location>
</feature>
<organism evidence="4 5">
    <name type="scientific">Novipirellula galeiformis</name>
    <dbReference type="NCBI Taxonomy" id="2528004"/>
    <lineage>
        <taxon>Bacteria</taxon>
        <taxon>Pseudomonadati</taxon>
        <taxon>Planctomycetota</taxon>
        <taxon>Planctomycetia</taxon>
        <taxon>Pirellulales</taxon>
        <taxon>Pirellulaceae</taxon>
        <taxon>Novipirellula</taxon>
    </lineage>
</organism>
<accession>A0A5C6BT64</accession>
<dbReference type="Proteomes" id="UP000316304">
    <property type="component" value="Unassembled WGS sequence"/>
</dbReference>
<feature type="coiled-coil region" evidence="1">
    <location>
        <begin position="101"/>
        <end position="128"/>
    </location>
</feature>
<dbReference type="AlphaFoldDB" id="A0A5C6BT64"/>
<dbReference type="EMBL" id="SJPT01000016">
    <property type="protein sequence ID" value="TWU14992.1"/>
    <property type="molecule type" value="Genomic_DNA"/>
</dbReference>
<gene>
    <name evidence="4" type="ORF">Pla52o_55290</name>
</gene>
<evidence type="ECO:0000256" key="3">
    <source>
        <dbReference type="SAM" id="SignalP"/>
    </source>
</evidence>
<keyword evidence="3" id="KW-0732">Signal</keyword>